<feature type="region of interest" description="Disordered" evidence="1">
    <location>
        <begin position="370"/>
        <end position="482"/>
    </location>
</feature>
<dbReference type="PANTHER" id="PTHR23330">
    <property type="entry name" value="P300 TRANSCRIPTIONAL COFACTOR JMY-RELATED"/>
    <property type="match status" value="1"/>
</dbReference>
<feature type="compositionally biased region" description="Low complexity" evidence="1">
    <location>
        <begin position="326"/>
        <end position="349"/>
    </location>
</feature>
<name>A0A9W6BD46_9CHLO</name>
<feature type="region of interest" description="Disordered" evidence="1">
    <location>
        <begin position="496"/>
        <end position="571"/>
    </location>
</feature>
<proteinExistence type="predicted"/>
<feature type="compositionally biased region" description="Low complexity" evidence="1">
    <location>
        <begin position="398"/>
        <end position="446"/>
    </location>
</feature>
<comment type="caution">
    <text evidence="2">The sequence shown here is derived from an EMBL/GenBank/DDBJ whole genome shotgun (WGS) entry which is preliminary data.</text>
</comment>
<gene>
    <name evidence="2" type="primary">PLEST010722</name>
    <name evidence="2" type="ORF">PLESTB_000327300</name>
</gene>
<feature type="region of interest" description="Disordered" evidence="1">
    <location>
        <begin position="288"/>
        <end position="356"/>
    </location>
</feature>
<evidence type="ECO:0000313" key="3">
    <source>
        <dbReference type="Proteomes" id="UP001165080"/>
    </source>
</evidence>
<sequence length="841" mass="83179">MCHVWLRPGVRRFLLAVHPHFKTVLLVRRRCGARQRCCCNSGSGGAPRSCSADGSHRSCALSDGLSGSSGAVSGAAADRGDWAQDVGGCSAALLAAALPAIDPDGHFFGQRIVLVQEQVLRPRTAHPKPTRASCPSGGGGGGEAAAACTAAPSSTAAAAAAAKASASASPAAGEPPPSPSSSSSSLFPARARDLSALPAALGERPSALLVAATVDRSLFGGGGSLAEQVIECQPYRKEYGKYDDVLDCLATVVTGLLAEASVPYGLRRLGLLHSRLQPSPMMQALHAQLTMRQAQRHCPAPPPPPPAQEKEQGRARARGRGRRADGQAAALQQRQQQPAGPISAGASASPLPPIPELPLLEVGAEWPEDDVEPEAAEQSPAAPPPPPPPLPSPPAGPPSAGRSSAGTTCSASTASSQSQSLSSPPAALSAASESSGGSGRPSLSSCEAAAATPPSPLVGRRMAWDTTPASPEGAGRPGLVAGGVDSSAAAAMLQSLTSPPSHETAAVGGGGGGIGRWRASGSAGENALGLRPGSFPAATKPPVTRHISDCAPPSPSGAAAAAAPPSPASPLSAAASAMAAATSRLMSRILGGRRRRRCRPSDVGEGDGGGVHFGVAAAAARTRSETGDGIFLASALPPQPRTPSAPAAAATLLLRTAPDSFDLVRQTVAPDEAGGQPSLSAAAAEAAAEAAVAATAFAASRPLSYTASQAPPWAVPGTCVSPRGPSPRVTHSDDGCGAAAVAEAVAEAFPHRLSAAAAAAAPASRDQSPAVGAGAYRALSERPTGRTDLGKGPWEVGPGVGRCGAVGVPPAARGSLSGSSVGGAIQSVEATALLRTAATAR</sequence>
<dbReference type="Proteomes" id="UP001165080">
    <property type="component" value="Unassembled WGS sequence"/>
</dbReference>
<protein>
    <submittedName>
        <fullName evidence="2">Uncharacterized protein</fullName>
    </submittedName>
</protein>
<feature type="compositionally biased region" description="Low complexity" evidence="1">
    <location>
        <begin position="556"/>
        <end position="571"/>
    </location>
</feature>
<feature type="region of interest" description="Disordered" evidence="1">
    <location>
        <begin position="168"/>
        <end position="187"/>
    </location>
</feature>
<keyword evidence="3" id="KW-1185">Reference proteome</keyword>
<dbReference type="PANTHER" id="PTHR23330:SF9">
    <property type="entry name" value="PROLINE-RICH PROTEIN 11"/>
    <property type="match status" value="1"/>
</dbReference>
<dbReference type="AlphaFoldDB" id="A0A9W6BD46"/>
<organism evidence="2 3">
    <name type="scientific">Pleodorina starrii</name>
    <dbReference type="NCBI Taxonomy" id="330485"/>
    <lineage>
        <taxon>Eukaryota</taxon>
        <taxon>Viridiplantae</taxon>
        <taxon>Chlorophyta</taxon>
        <taxon>core chlorophytes</taxon>
        <taxon>Chlorophyceae</taxon>
        <taxon>CS clade</taxon>
        <taxon>Chlamydomonadales</taxon>
        <taxon>Volvocaceae</taxon>
        <taxon>Pleodorina</taxon>
    </lineage>
</organism>
<accession>A0A9W6BD46</accession>
<dbReference type="EMBL" id="BRXU01000003">
    <property type="protein sequence ID" value="GLC49961.1"/>
    <property type="molecule type" value="Genomic_DNA"/>
</dbReference>
<reference evidence="2 3" key="1">
    <citation type="journal article" date="2023" name="Commun. Biol.">
        <title>Reorganization of the ancestral sex-determining regions during the evolution of trioecy in Pleodorina starrii.</title>
        <authorList>
            <person name="Takahashi K."/>
            <person name="Suzuki S."/>
            <person name="Kawai-Toyooka H."/>
            <person name="Yamamoto K."/>
            <person name="Hamaji T."/>
            <person name="Ootsuki R."/>
            <person name="Yamaguchi H."/>
            <person name="Kawachi M."/>
            <person name="Higashiyama T."/>
            <person name="Nozaki H."/>
        </authorList>
    </citation>
    <scope>NUCLEOTIDE SEQUENCE [LARGE SCALE GENOMIC DNA]</scope>
    <source>
        <strain evidence="2 3">NIES-4479</strain>
    </source>
</reference>
<feature type="compositionally biased region" description="Pro residues" evidence="1">
    <location>
        <begin position="381"/>
        <end position="397"/>
    </location>
</feature>
<evidence type="ECO:0000313" key="2">
    <source>
        <dbReference type="EMBL" id="GLC49961.1"/>
    </source>
</evidence>
<evidence type="ECO:0000256" key="1">
    <source>
        <dbReference type="SAM" id="MobiDB-lite"/>
    </source>
</evidence>